<sequence>MSLANAALPADLDDRHVLALPAGTDVAPLATAWFPAADWVRHPVPSEQPPARARPTRGARFRGSVVDVAPPLPGLLRLDDALALSGPVTVDAQVAGSAGMPARDHDLYTLVPSPADPANDPSSDAPTDPVADPVTDPVAEPPAGPSLDLALGWFTAAARRAGGVILPADRSRVVAPDPGAAVDLTLWSAQLVPADDLLPLVRPALSGARTAAVDVPAPPGTAPAARPAAVVGTYEYDGAVRVATSRSTDMPVALAGLSWRDYGPWVYRVTWVPTEPVELEQEHTSHLHQIARARVAPAVARATAALQRAVGGTVVDGGGFVVTPDELAARAAATTR</sequence>
<reference evidence="2 3" key="1">
    <citation type="submission" date="2019-07" db="EMBL/GenBank/DDBJ databases">
        <title>Whole genome shotgun sequence of Cellulomonas soli NBRC 109434.</title>
        <authorList>
            <person name="Hosoyama A."/>
            <person name="Uohara A."/>
            <person name="Ohji S."/>
            <person name="Ichikawa N."/>
        </authorList>
    </citation>
    <scope>NUCLEOTIDE SEQUENCE [LARGE SCALE GENOMIC DNA]</scope>
    <source>
        <strain evidence="2 3">NBRC 109434</strain>
    </source>
</reference>
<name>A0A512PIP7_9CELL</name>
<feature type="region of interest" description="Disordered" evidence="1">
    <location>
        <begin position="107"/>
        <end position="142"/>
    </location>
</feature>
<proteinExistence type="predicted"/>
<dbReference type="RefSeq" id="WP_179561692.1">
    <property type="nucleotide sequence ID" value="NZ_BAABBJ010000004.1"/>
</dbReference>
<gene>
    <name evidence="2" type="ORF">CSO01_37950</name>
</gene>
<comment type="caution">
    <text evidence="2">The sequence shown here is derived from an EMBL/GenBank/DDBJ whole genome shotgun (WGS) entry which is preliminary data.</text>
</comment>
<evidence type="ECO:0000313" key="3">
    <source>
        <dbReference type="Proteomes" id="UP000321798"/>
    </source>
</evidence>
<feature type="compositionally biased region" description="Low complexity" evidence="1">
    <location>
        <begin position="112"/>
        <end position="138"/>
    </location>
</feature>
<keyword evidence="3" id="KW-1185">Reference proteome</keyword>
<organism evidence="2 3">
    <name type="scientific">Cellulomonas soli</name>
    <dbReference type="NCBI Taxonomy" id="931535"/>
    <lineage>
        <taxon>Bacteria</taxon>
        <taxon>Bacillati</taxon>
        <taxon>Actinomycetota</taxon>
        <taxon>Actinomycetes</taxon>
        <taxon>Micrococcales</taxon>
        <taxon>Cellulomonadaceae</taxon>
        <taxon>Cellulomonas</taxon>
    </lineage>
</organism>
<dbReference type="Proteomes" id="UP000321798">
    <property type="component" value="Unassembled WGS sequence"/>
</dbReference>
<protein>
    <submittedName>
        <fullName evidence="2">Uncharacterized protein</fullName>
    </submittedName>
</protein>
<evidence type="ECO:0000256" key="1">
    <source>
        <dbReference type="SAM" id="MobiDB-lite"/>
    </source>
</evidence>
<accession>A0A512PIP7</accession>
<dbReference type="EMBL" id="BKAL01000022">
    <property type="protein sequence ID" value="GEP71080.1"/>
    <property type="molecule type" value="Genomic_DNA"/>
</dbReference>
<evidence type="ECO:0000313" key="2">
    <source>
        <dbReference type="EMBL" id="GEP71080.1"/>
    </source>
</evidence>
<dbReference type="AlphaFoldDB" id="A0A512PIP7"/>